<evidence type="ECO:0000256" key="2">
    <source>
        <dbReference type="ARBA" id="ARBA00023002"/>
    </source>
</evidence>
<dbReference type="GO" id="GO:0006598">
    <property type="term" value="P:polyamine catabolic process"/>
    <property type="evidence" value="ECO:0007669"/>
    <property type="project" value="TreeGrafter"/>
</dbReference>
<proteinExistence type="inferred from homology"/>
<dbReference type="PANTHER" id="PTHR43720:SF2">
    <property type="entry name" value="2-AMINOMUCONIC SEMIALDEHYDE DEHYDROGENASE"/>
    <property type="match status" value="1"/>
</dbReference>
<dbReference type="SUPFAM" id="SSF53720">
    <property type="entry name" value="ALDH-like"/>
    <property type="match status" value="1"/>
</dbReference>
<sequence>MTSSVRISLPNGIQYTQPTCLFIDNKWVPGDSDTFSVLNPASEDEIVTIQGASSTNVDQAVIAARRAFEGVWSEIAASERGAFLYKIAELIKRDRELIASIDALDNGKPYTAALNIDLDEAWNVFRYYAGAADKITGQTIETSPAKLAYVMQEPLGVCGQIIPWNYPFMMLAWKVAPALACGNTVVLKPAEQTPLSALYFCELVLEAGLPAGVVNVLPGIGSITGSALALHEDVDKIAFTGSTPTGREIMKAAASNLKNITLECGGKSPSVVFEDADLEQAVKWCHSGIMDNQGQICTSTSRIYVHESVYDDFLTRFVDVTKKHDKIGDQFSEGIYQGAQISDIQQQRILSFIEAGKKDGARLLYGGTRHGQKGYFIKPTIFADTTESMKIVREEIFGPVVAISKFSTQGEVIRKCNDSPYGLAAALFTENVRRAHIVARKLQAGMVWINSSGDSHYGIPFGGYKSSGIGRELGQYALDAYTQSKAVHVNLDSAS</sequence>
<dbReference type="GO" id="GO:0046394">
    <property type="term" value="P:carboxylic acid biosynthetic process"/>
    <property type="evidence" value="ECO:0007669"/>
    <property type="project" value="UniProtKB-ARBA"/>
</dbReference>
<comment type="similarity">
    <text evidence="1 5">Belongs to the aldehyde dehydrogenase family.</text>
</comment>
<evidence type="ECO:0000256" key="5">
    <source>
        <dbReference type="RuleBase" id="RU003345"/>
    </source>
</evidence>
<dbReference type="AlphaFoldDB" id="A0A9W9WF47"/>
<dbReference type="FunFam" id="3.40.309.10:FF:000012">
    <property type="entry name" value="Betaine aldehyde dehydrogenase"/>
    <property type="match status" value="1"/>
</dbReference>
<dbReference type="InterPro" id="IPR015590">
    <property type="entry name" value="Aldehyde_DH_dom"/>
</dbReference>
<evidence type="ECO:0000256" key="3">
    <source>
        <dbReference type="ARBA" id="ARBA00023027"/>
    </source>
</evidence>
<dbReference type="Gene3D" id="3.40.309.10">
    <property type="entry name" value="Aldehyde Dehydrogenase, Chain A, domain 2"/>
    <property type="match status" value="1"/>
</dbReference>
<dbReference type="PANTHER" id="PTHR43720">
    <property type="entry name" value="2-AMINOMUCONIC SEMIALDEHYDE DEHYDROGENASE"/>
    <property type="match status" value="1"/>
</dbReference>
<evidence type="ECO:0000256" key="4">
    <source>
        <dbReference type="PROSITE-ProRule" id="PRU10007"/>
    </source>
</evidence>
<dbReference type="PROSITE" id="PS00687">
    <property type="entry name" value="ALDEHYDE_DEHYDR_GLU"/>
    <property type="match status" value="1"/>
</dbReference>
<reference evidence="7" key="1">
    <citation type="submission" date="2022-12" db="EMBL/GenBank/DDBJ databases">
        <authorList>
            <person name="Petersen C."/>
        </authorList>
    </citation>
    <scope>NUCLEOTIDE SEQUENCE</scope>
    <source>
        <strain evidence="7">IBT 17660</strain>
    </source>
</reference>
<evidence type="ECO:0000313" key="8">
    <source>
        <dbReference type="Proteomes" id="UP001147760"/>
    </source>
</evidence>
<reference evidence="7" key="2">
    <citation type="journal article" date="2023" name="IMA Fungus">
        <title>Comparative genomic study of the Penicillium genus elucidates a diverse pangenome and 15 lateral gene transfer events.</title>
        <authorList>
            <person name="Petersen C."/>
            <person name="Sorensen T."/>
            <person name="Nielsen M.R."/>
            <person name="Sondergaard T.E."/>
            <person name="Sorensen J.L."/>
            <person name="Fitzpatrick D.A."/>
            <person name="Frisvad J.C."/>
            <person name="Nielsen K.L."/>
        </authorList>
    </citation>
    <scope>NUCLEOTIDE SEQUENCE</scope>
    <source>
        <strain evidence="7">IBT 17660</strain>
    </source>
</reference>
<evidence type="ECO:0000256" key="1">
    <source>
        <dbReference type="ARBA" id="ARBA00009986"/>
    </source>
</evidence>
<evidence type="ECO:0000259" key="6">
    <source>
        <dbReference type="Pfam" id="PF00171"/>
    </source>
</evidence>
<keyword evidence="2 5" id="KW-0560">Oxidoreductase</keyword>
<dbReference type="Gene3D" id="3.40.605.10">
    <property type="entry name" value="Aldehyde Dehydrogenase, Chain A, domain 1"/>
    <property type="match status" value="1"/>
</dbReference>
<dbReference type="EMBL" id="JAPWDO010000009">
    <property type="protein sequence ID" value="KAJ5457053.1"/>
    <property type="molecule type" value="Genomic_DNA"/>
</dbReference>
<dbReference type="InterPro" id="IPR016161">
    <property type="entry name" value="Ald_DH/histidinol_DH"/>
</dbReference>
<evidence type="ECO:0000313" key="7">
    <source>
        <dbReference type="EMBL" id="KAJ5457053.1"/>
    </source>
</evidence>
<feature type="domain" description="Aldehyde dehydrogenase" evidence="6">
    <location>
        <begin position="27"/>
        <end position="487"/>
    </location>
</feature>
<dbReference type="FunFam" id="3.40.605.10:FF:000001">
    <property type="entry name" value="Aldehyde dehydrogenase 1"/>
    <property type="match status" value="1"/>
</dbReference>
<dbReference type="Pfam" id="PF00171">
    <property type="entry name" value="Aldedh"/>
    <property type="match status" value="1"/>
</dbReference>
<dbReference type="OrthoDB" id="310895at2759"/>
<dbReference type="InterPro" id="IPR029510">
    <property type="entry name" value="Ald_DH_CS_GLU"/>
</dbReference>
<dbReference type="GO" id="GO:0004029">
    <property type="term" value="F:aldehyde dehydrogenase (NAD+) activity"/>
    <property type="evidence" value="ECO:0007669"/>
    <property type="project" value="TreeGrafter"/>
</dbReference>
<protein>
    <submittedName>
        <fullName evidence="7">Aldehyde dehydrogenase domain-containing protein</fullName>
    </submittedName>
</protein>
<feature type="active site" evidence="4">
    <location>
        <position position="263"/>
    </location>
</feature>
<gene>
    <name evidence="7" type="ORF">N7530_012327</name>
</gene>
<keyword evidence="3" id="KW-0520">NAD</keyword>
<dbReference type="Proteomes" id="UP001147760">
    <property type="component" value="Unassembled WGS sequence"/>
</dbReference>
<keyword evidence="8" id="KW-1185">Reference proteome</keyword>
<accession>A0A9W9WF47</accession>
<name>A0A9W9WF47_9EURO</name>
<organism evidence="7 8">
    <name type="scientific">Penicillium desertorum</name>
    <dbReference type="NCBI Taxonomy" id="1303715"/>
    <lineage>
        <taxon>Eukaryota</taxon>
        <taxon>Fungi</taxon>
        <taxon>Dikarya</taxon>
        <taxon>Ascomycota</taxon>
        <taxon>Pezizomycotina</taxon>
        <taxon>Eurotiomycetes</taxon>
        <taxon>Eurotiomycetidae</taxon>
        <taxon>Eurotiales</taxon>
        <taxon>Aspergillaceae</taxon>
        <taxon>Penicillium</taxon>
    </lineage>
</organism>
<dbReference type="InterPro" id="IPR016163">
    <property type="entry name" value="Ald_DH_C"/>
</dbReference>
<comment type="caution">
    <text evidence="7">The sequence shown here is derived from an EMBL/GenBank/DDBJ whole genome shotgun (WGS) entry which is preliminary data.</text>
</comment>
<dbReference type="InterPro" id="IPR016162">
    <property type="entry name" value="Ald_DH_N"/>
</dbReference>
<dbReference type="FunFam" id="3.40.605.10:FF:000026">
    <property type="entry name" value="Aldehyde dehydrogenase, putative"/>
    <property type="match status" value="1"/>
</dbReference>